<dbReference type="Pfam" id="PF13472">
    <property type="entry name" value="Lipase_GDSL_2"/>
    <property type="match status" value="1"/>
</dbReference>
<evidence type="ECO:0000259" key="2">
    <source>
        <dbReference type="Pfam" id="PF13472"/>
    </source>
</evidence>
<dbReference type="InterPro" id="IPR013830">
    <property type="entry name" value="SGNH_hydro"/>
</dbReference>
<dbReference type="PANTHER" id="PTHR37981:SF1">
    <property type="entry name" value="SGNH HYDROLASE-TYPE ESTERASE DOMAIN-CONTAINING PROTEIN"/>
    <property type="match status" value="1"/>
</dbReference>
<dbReference type="CDD" id="cd01823">
    <property type="entry name" value="SEST_like"/>
    <property type="match status" value="1"/>
</dbReference>
<gene>
    <name evidence="3" type="ORF">SK069_18690</name>
</gene>
<feature type="signal peptide" evidence="1">
    <location>
        <begin position="1"/>
        <end position="31"/>
    </location>
</feature>
<keyword evidence="4" id="KW-1185">Reference proteome</keyword>
<dbReference type="InterPro" id="IPR037460">
    <property type="entry name" value="SEST-like"/>
</dbReference>
<dbReference type="RefSeq" id="WP_319955782.1">
    <property type="nucleotide sequence ID" value="NZ_JAXAVX010000017.1"/>
</dbReference>
<organism evidence="3 4">
    <name type="scientific">Patulibacter brassicae</name>
    <dbReference type="NCBI Taxonomy" id="1705717"/>
    <lineage>
        <taxon>Bacteria</taxon>
        <taxon>Bacillati</taxon>
        <taxon>Actinomycetota</taxon>
        <taxon>Thermoleophilia</taxon>
        <taxon>Solirubrobacterales</taxon>
        <taxon>Patulibacteraceae</taxon>
        <taxon>Patulibacter</taxon>
    </lineage>
</organism>
<evidence type="ECO:0000256" key="1">
    <source>
        <dbReference type="SAM" id="SignalP"/>
    </source>
</evidence>
<protein>
    <submittedName>
        <fullName evidence="3">SGNH/GDSL hydrolase family protein</fullName>
        <ecNumber evidence="3">3.1.-.-</ecNumber>
    </submittedName>
</protein>
<reference evidence="3 4" key="1">
    <citation type="submission" date="2023-11" db="EMBL/GenBank/DDBJ databases">
        <authorList>
            <person name="Xu M."/>
            <person name="Jiang T."/>
        </authorList>
    </citation>
    <scope>NUCLEOTIDE SEQUENCE [LARGE SCALE GENOMIC DNA]</scope>
    <source>
        <strain evidence="3 4">SD</strain>
    </source>
</reference>
<sequence>MSRVAPAPGRSALVLVAALLAVLAAVGSAGAAGPGAPVGKRYVALGDSYSSGPGLAPSREPGCGRSAVNYASRLAAALGLGPERRGDWADYSCAGATVRRGKAPGISIPDQVRWATQERALGPATRAVSLTAGGNDSWSGRPHDALSAILAACVASGPPCGPGRRVGPLAQLLPEGLTALLPTGVAELLAAPLAGAREDDRWTTPAQVTAARATARLAPAVASIREAAPHATIALVGYPQVVPTSGRAGCAGPLGLGWSLEAGEVRYVNALLDALDGALRAAVADLDRPGAPVRYVDLRGPSRGHDLCAGPDAWVSAPVAQGLGFLGSSLHPNRRGMDAFATVVERLVDGTGLRPAVLSRTIPRRPGTGIAVATAAALAARR</sequence>
<dbReference type="PANTHER" id="PTHR37981">
    <property type="entry name" value="LIPASE 2"/>
    <property type="match status" value="1"/>
</dbReference>
<keyword evidence="1" id="KW-0732">Signal</keyword>
<evidence type="ECO:0000313" key="4">
    <source>
        <dbReference type="Proteomes" id="UP001277761"/>
    </source>
</evidence>
<dbReference type="EMBL" id="JAXAVX010000017">
    <property type="protein sequence ID" value="MDX8153632.1"/>
    <property type="molecule type" value="Genomic_DNA"/>
</dbReference>
<keyword evidence="3" id="KW-0378">Hydrolase</keyword>
<accession>A0ABU4VQJ5</accession>
<dbReference type="GO" id="GO:0016787">
    <property type="term" value="F:hydrolase activity"/>
    <property type="evidence" value="ECO:0007669"/>
    <property type="project" value="UniProtKB-KW"/>
</dbReference>
<proteinExistence type="predicted"/>
<dbReference type="SUPFAM" id="SSF52266">
    <property type="entry name" value="SGNH hydrolase"/>
    <property type="match status" value="1"/>
</dbReference>
<dbReference type="EC" id="3.1.-.-" evidence="3"/>
<feature type="chain" id="PRO_5045688800" evidence="1">
    <location>
        <begin position="32"/>
        <end position="382"/>
    </location>
</feature>
<dbReference type="Gene3D" id="3.40.50.1110">
    <property type="entry name" value="SGNH hydrolase"/>
    <property type="match status" value="1"/>
</dbReference>
<comment type="caution">
    <text evidence="3">The sequence shown here is derived from an EMBL/GenBank/DDBJ whole genome shotgun (WGS) entry which is preliminary data.</text>
</comment>
<feature type="domain" description="SGNH hydrolase-type esterase" evidence="2">
    <location>
        <begin position="44"/>
        <end position="338"/>
    </location>
</feature>
<name>A0ABU4VQJ5_9ACTN</name>
<dbReference type="InterPro" id="IPR036514">
    <property type="entry name" value="SGNH_hydro_sf"/>
</dbReference>
<evidence type="ECO:0000313" key="3">
    <source>
        <dbReference type="EMBL" id="MDX8153632.1"/>
    </source>
</evidence>
<dbReference type="Proteomes" id="UP001277761">
    <property type="component" value="Unassembled WGS sequence"/>
</dbReference>